<dbReference type="EMBL" id="JACAZH010000011">
    <property type="protein sequence ID" value="KAF7354535.1"/>
    <property type="molecule type" value="Genomic_DNA"/>
</dbReference>
<accession>A0A8H7CY35</accession>
<protein>
    <submittedName>
        <fullName evidence="1">Uncharacterized protein</fullName>
    </submittedName>
</protein>
<gene>
    <name evidence="1" type="ORF">MSAN_01366000</name>
</gene>
<evidence type="ECO:0000313" key="1">
    <source>
        <dbReference type="EMBL" id="KAF7354535.1"/>
    </source>
</evidence>
<keyword evidence="2" id="KW-1185">Reference proteome</keyword>
<organism evidence="1 2">
    <name type="scientific">Mycena sanguinolenta</name>
    <dbReference type="NCBI Taxonomy" id="230812"/>
    <lineage>
        <taxon>Eukaryota</taxon>
        <taxon>Fungi</taxon>
        <taxon>Dikarya</taxon>
        <taxon>Basidiomycota</taxon>
        <taxon>Agaricomycotina</taxon>
        <taxon>Agaricomycetes</taxon>
        <taxon>Agaricomycetidae</taxon>
        <taxon>Agaricales</taxon>
        <taxon>Marasmiineae</taxon>
        <taxon>Mycenaceae</taxon>
        <taxon>Mycena</taxon>
    </lineage>
</organism>
<dbReference type="AlphaFoldDB" id="A0A8H7CY35"/>
<comment type="caution">
    <text evidence="1">The sequence shown here is derived from an EMBL/GenBank/DDBJ whole genome shotgun (WGS) entry which is preliminary data.</text>
</comment>
<evidence type="ECO:0000313" key="2">
    <source>
        <dbReference type="Proteomes" id="UP000623467"/>
    </source>
</evidence>
<name>A0A8H7CY35_9AGAR</name>
<dbReference type="OrthoDB" id="10629668at2759"/>
<proteinExistence type="predicted"/>
<sequence length="244" mass="27380">MLTFSLSRSMSDRENRVCGSAEIDDRSLSALDSHVDFAGLSLQLASFDFSCLFWFTRCEVDIYLATGSSLSQHEVEHLHPLLAPEESLILGDNKSTQDPDFLWSSPNLGCFIVCGRLLHSGPTNSATPNGPGSCYAQRHLPSHREQLRRKLNPGWIQETSSRYAATFVRDGIAPICTMLFCHAVAEWDHSHSHHAILLCALSRNETTPIRTTLFCYVRYGGIGPFLSASYYCYFMRAFNSVLRF</sequence>
<reference evidence="1" key="1">
    <citation type="submission" date="2020-05" db="EMBL/GenBank/DDBJ databases">
        <title>Mycena genomes resolve the evolution of fungal bioluminescence.</title>
        <authorList>
            <person name="Tsai I.J."/>
        </authorList>
    </citation>
    <scope>NUCLEOTIDE SEQUENCE</scope>
    <source>
        <strain evidence="1">160909Yilan</strain>
    </source>
</reference>
<dbReference type="Proteomes" id="UP000623467">
    <property type="component" value="Unassembled WGS sequence"/>
</dbReference>